<dbReference type="CDD" id="cd00009">
    <property type="entry name" value="AAA"/>
    <property type="match status" value="1"/>
</dbReference>
<keyword evidence="3" id="KW-0067">ATP-binding</keyword>
<dbReference type="SUPFAM" id="SSF52172">
    <property type="entry name" value="CheY-like"/>
    <property type="match status" value="1"/>
</dbReference>
<dbReference type="InterPro" id="IPR003593">
    <property type="entry name" value="AAA+_ATPase"/>
</dbReference>
<dbReference type="InterPro" id="IPR011006">
    <property type="entry name" value="CheY-like_superfamily"/>
</dbReference>
<dbReference type="Pfam" id="PF00158">
    <property type="entry name" value="Sigma54_activat"/>
    <property type="match status" value="1"/>
</dbReference>
<accession>A0A1M6BHZ5</accession>
<dbReference type="SMART" id="SM00448">
    <property type="entry name" value="REC"/>
    <property type="match status" value="1"/>
</dbReference>
<dbReference type="SMART" id="SM00382">
    <property type="entry name" value="AAA"/>
    <property type="match status" value="1"/>
</dbReference>
<evidence type="ECO:0000256" key="2">
    <source>
        <dbReference type="ARBA" id="ARBA00022741"/>
    </source>
</evidence>
<dbReference type="Proteomes" id="UP000184231">
    <property type="component" value="Unassembled WGS sequence"/>
</dbReference>
<dbReference type="OrthoDB" id="5401077at2"/>
<dbReference type="PROSITE" id="PS50110">
    <property type="entry name" value="RESPONSE_REGULATORY"/>
    <property type="match status" value="1"/>
</dbReference>
<evidence type="ECO:0000259" key="6">
    <source>
        <dbReference type="PROSITE" id="PS50110"/>
    </source>
</evidence>
<dbReference type="Gene3D" id="1.10.8.60">
    <property type="match status" value="1"/>
</dbReference>
<keyword evidence="7" id="KW-0238">DNA-binding</keyword>
<dbReference type="InterPro" id="IPR001789">
    <property type="entry name" value="Sig_transdc_resp-reg_receiver"/>
</dbReference>
<dbReference type="RefSeq" id="WP_072763019.1">
    <property type="nucleotide sequence ID" value="NZ_FQYX01000002.1"/>
</dbReference>
<dbReference type="InterPro" id="IPR002078">
    <property type="entry name" value="Sigma_54_int"/>
</dbReference>
<feature type="domain" description="Response regulatory" evidence="6">
    <location>
        <begin position="3"/>
        <end position="119"/>
    </location>
</feature>
<dbReference type="InterPro" id="IPR027417">
    <property type="entry name" value="P-loop_NTPase"/>
</dbReference>
<name>A0A1M6BHZ5_9FLAO</name>
<evidence type="ECO:0000256" key="4">
    <source>
        <dbReference type="PROSITE-ProRule" id="PRU00169"/>
    </source>
</evidence>
<keyword evidence="8" id="KW-1185">Reference proteome</keyword>
<dbReference type="PROSITE" id="PS50045">
    <property type="entry name" value="SIGMA54_INTERACT_4"/>
    <property type="match status" value="1"/>
</dbReference>
<keyword evidence="2" id="KW-0547">Nucleotide-binding</keyword>
<dbReference type="Pfam" id="PF00072">
    <property type="entry name" value="Response_reg"/>
    <property type="match status" value="1"/>
</dbReference>
<dbReference type="SUPFAM" id="SSF52540">
    <property type="entry name" value="P-loop containing nucleoside triphosphate hydrolases"/>
    <property type="match status" value="1"/>
</dbReference>
<dbReference type="InterPro" id="IPR058031">
    <property type="entry name" value="AAA_lid_NorR"/>
</dbReference>
<proteinExistence type="predicted"/>
<dbReference type="GO" id="GO:0000160">
    <property type="term" value="P:phosphorelay signal transduction system"/>
    <property type="evidence" value="ECO:0007669"/>
    <property type="project" value="InterPro"/>
</dbReference>
<dbReference type="AlphaFoldDB" id="A0A1M6BHZ5"/>
<dbReference type="Gene3D" id="3.40.50.2300">
    <property type="match status" value="1"/>
</dbReference>
<gene>
    <name evidence="7" type="ORF">SAMN04487911_102208</name>
</gene>
<evidence type="ECO:0000313" key="7">
    <source>
        <dbReference type="EMBL" id="SHI48297.1"/>
    </source>
</evidence>
<dbReference type="PROSITE" id="PS00676">
    <property type="entry name" value="SIGMA54_INTERACT_2"/>
    <property type="match status" value="1"/>
</dbReference>
<organism evidence="7 8">
    <name type="scientific">Arenibacter nanhaiticus</name>
    <dbReference type="NCBI Taxonomy" id="558155"/>
    <lineage>
        <taxon>Bacteria</taxon>
        <taxon>Pseudomonadati</taxon>
        <taxon>Bacteroidota</taxon>
        <taxon>Flavobacteriia</taxon>
        <taxon>Flavobacteriales</taxon>
        <taxon>Flavobacteriaceae</taxon>
        <taxon>Arenibacter</taxon>
    </lineage>
</organism>
<dbReference type="GO" id="GO:0003677">
    <property type="term" value="F:DNA binding"/>
    <property type="evidence" value="ECO:0007669"/>
    <property type="project" value="UniProtKB-KW"/>
</dbReference>
<evidence type="ECO:0000259" key="5">
    <source>
        <dbReference type="PROSITE" id="PS50045"/>
    </source>
</evidence>
<feature type="domain" description="Sigma-54 factor interaction" evidence="5">
    <location>
        <begin position="141"/>
        <end position="370"/>
    </location>
</feature>
<evidence type="ECO:0000313" key="8">
    <source>
        <dbReference type="Proteomes" id="UP000184231"/>
    </source>
</evidence>
<dbReference type="PANTHER" id="PTHR32071">
    <property type="entry name" value="TRANSCRIPTIONAL REGULATORY PROTEIN"/>
    <property type="match status" value="1"/>
</dbReference>
<dbReference type="Pfam" id="PF25601">
    <property type="entry name" value="AAA_lid_14"/>
    <property type="match status" value="1"/>
</dbReference>
<keyword evidence="1 4" id="KW-0597">Phosphoprotein</keyword>
<dbReference type="EMBL" id="FQYX01000002">
    <property type="protein sequence ID" value="SHI48297.1"/>
    <property type="molecule type" value="Genomic_DNA"/>
</dbReference>
<reference evidence="7 8" key="1">
    <citation type="submission" date="2016-11" db="EMBL/GenBank/DDBJ databases">
        <authorList>
            <person name="Jaros S."/>
            <person name="Januszkiewicz K."/>
            <person name="Wedrychowicz H."/>
        </authorList>
    </citation>
    <scope>NUCLEOTIDE SEQUENCE [LARGE SCALE GENOMIC DNA]</scope>
    <source>
        <strain evidence="7 8">CGMCC 1.8863</strain>
    </source>
</reference>
<evidence type="ECO:0000256" key="1">
    <source>
        <dbReference type="ARBA" id="ARBA00022553"/>
    </source>
</evidence>
<dbReference type="FunFam" id="3.40.50.300:FF:000006">
    <property type="entry name" value="DNA-binding transcriptional regulator NtrC"/>
    <property type="match status" value="1"/>
</dbReference>
<dbReference type="InterPro" id="IPR025943">
    <property type="entry name" value="Sigma_54_int_dom_ATP-bd_2"/>
</dbReference>
<dbReference type="Gene3D" id="3.40.50.300">
    <property type="entry name" value="P-loop containing nucleotide triphosphate hydrolases"/>
    <property type="match status" value="1"/>
</dbReference>
<sequence>MSRILVIEDEAAIRRVLVKILSEENESYHVEEAENGFIGLETLKKDDFDLVLCDIKMPKMDGVEVLEAARKIKPEIPFIMISGHGDLETAVNTMRMGAFDYISKPPDLNRLLTTVRNALDKKELVVENKILKKKVGKNFEMIGNSKEISAIKEMIDKVAPTDARVLITGSNGTGKELVAHWLHQKSERSSFPFIEVNCAAIPSELIESELFGHVKGAFTSAVKDRAGKFEAANKGTIFLDEIGDMSLSAQAKVLRALQESKISRVGSDKDIKVDVRVVAATNKDLKTEIEQGRFREDLYHRLAVILIKVPSLNNRRDDIPVLIEYFSEKIASELGVPQKIFSDKAIALLKGYDWTGNIRELRNVVERLIILGGNEISEEDVKLFASK</sequence>
<feature type="modified residue" description="4-aspartylphosphate" evidence="4">
    <location>
        <position position="54"/>
    </location>
</feature>
<dbReference type="GO" id="GO:0005524">
    <property type="term" value="F:ATP binding"/>
    <property type="evidence" value="ECO:0007669"/>
    <property type="project" value="UniProtKB-KW"/>
</dbReference>
<protein>
    <submittedName>
        <fullName evidence="7">DNA-binding transcriptional response regulator, NtrC family, contains REC, AAA-type ATPase, and a Fis-type DNA-binding domains</fullName>
    </submittedName>
</protein>
<dbReference type="GO" id="GO:0006355">
    <property type="term" value="P:regulation of DNA-templated transcription"/>
    <property type="evidence" value="ECO:0007669"/>
    <property type="project" value="InterPro"/>
</dbReference>
<evidence type="ECO:0000256" key="3">
    <source>
        <dbReference type="ARBA" id="ARBA00022840"/>
    </source>
</evidence>
<dbReference type="STRING" id="558155.SAMN04487911_102208"/>
<dbReference type="PANTHER" id="PTHR32071:SF17">
    <property type="entry name" value="TRANSCRIPTIONAL REGULATOR (NTRC FAMILY)"/>
    <property type="match status" value="1"/>
</dbReference>